<protein>
    <submittedName>
        <fullName evidence="2">Uncharacterized protein</fullName>
    </submittedName>
</protein>
<dbReference type="RefSeq" id="WP_156876734.1">
    <property type="nucleotide sequence ID" value="NZ_BMWY01000002.1"/>
</dbReference>
<keyword evidence="3" id="KW-1185">Reference proteome</keyword>
<dbReference type="EMBL" id="BMWY01000002">
    <property type="protein sequence ID" value="GGZ49227.1"/>
    <property type="molecule type" value="Genomic_DNA"/>
</dbReference>
<proteinExistence type="predicted"/>
<feature type="signal peptide" evidence="1">
    <location>
        <begin position="1"/>
        <end position="22"/>
    </location>
</feature>
<keyword evidence="1" id="KW-0732">Signal</keyword>
<evidence type="ECO:0000313" key="2">
    <source>
        <dbReference type="EMBL" id="GGZ49227.1"/>
    </source>
</evidence>
<organism evidence="2 3">
    <name type="scientific">Mesonia mobilis</name>
    <dbReference type="NCBI Taxonomy" id="369791"/>
    <lineage>
        <taxon>Bacteria</taxon>
        <taxon>Pseudomonadati</taxon>
        <taxon>Bacteroidota</taxon>
        <taxon>Flavobacteriia</taxon>
        <taxon>Flavobacteriales</taxon>
        <taxon>Flavobacteriaceae</taxon>
        <taxon>Mesonia</taxon>
    </lineage>
</organism>
<name>A0ABQ3BKT0_9FLAO</name>
<gene>
    <name evidence="2" type="ORF">GCM10008088_08270</name>
</gene>
<feature type="chain" id="PRO_5045554355" evidence="1">
    <location>
        <begin position="23"/>
        <end position="238"/>
    </location>
</feature>
<evidence type="ECO:0000313" key="3">
    <source>
        <dbReference type="Proteomes" id="UP000615593"/>
    </source>
</evidence>
<dbReference type="Proteomes" id="UP000615593">
    <property type="component" value="Unassembled WGS sequence"/>
</dbReference>
<dbReference type="GeneID" id="94368490"/>
<comment type="caution">
    <text evidence="2">The sequence shown here is derived from an EMBL/GenBank/DDBJ whole genome shotgun (WGS) entry which is preliminary data.</text>
</comment>
<sequence>MKRNIITSLFLFFTIYSFSQVAIGTTNPSEGSAFQIDSETGALVPPRMTATQMANIQNPLQGAMVFNTTSQHLFTYNGLEWHEMVRSLPTILMNRDGGTNFTLSEDTYYQFPLGSSHVNYIDSDYYTVVSAGKIEILQDGIYNISCGLSTNNLPVGNRKYVIGIYRNGTLIGYPNRGEISILNDDPSGNYWGSSGVLTYQFNANDIVDIRYVINKDSGVSGTQSAPVRILNLAITKVN</sequence>
<evidence type="ECO:0000256" key="1">
    <source>
        <dbReference type="SAM" id="SignalP"/>
    </source>
</evidence>
<accession>A0ABQ3BKT0</accession>
<reference evidence="3" key="1">
    <citation type="journal article" date="2019" name="Int. J. Syst. Evol. Microbiol.">
        <title>The Global Catalogue of Microorganisms (GCM) 10K type strain sequencing project: providing services to taxonomists for standard genome sequencing and annotation.</title>
        <authorList>
            <consortium name="The Broad Institute Genomics Platform"/>
            <consortium name="The Broad Institute Genome Sequencing Center for Infectious Disease"/>
            <person name="Wu L."/>
            <person name="Ma J."/>
        </authorList>
    </citation>
    <scope>NUCLEOTIDE SEQUENCE [LARGE SCALE GENOMIC DNA]</scope>
    <source>
        <strain evidence="3">KCTC 12708</strain>
    </source>
</reference>